<dbReference type="PATRIC" id="fig|886738.10.peg.78"/>
<gene>
    <name evidence="3" type="ORF">Nlim_0067</name>
</gene>
<evidence type="ECO:0000256" key="2">
    <source>
        <dbReference type="ARBA" id="ARBA00022840"/>
    </source>
</evidence>
<reference evidence="3" key="1">
    <citation type="journal article" date="2011" name="PLoS ONE">
        <title>Genome of a low-salinity ammonia-oxidizing archaeon determined by single-cell and metagenomic analysis.</title>
        <authorList>
            <person name="Blainey P.C."/>
            <person name="Mosier A.C."/>
            <person name="Potanina A."/>
            <person name="Francis C.A."/>
            <person name="Quake S.R."/>
        </authorList>
    </citation>
    <scope>NUCLEOTIDE SEQUENCE [LARGE SCALE GENOMIC DNA]</scope>
    <source>
        <strain evidence="3">SFB1</strain>
    </source>
</reference>
<dbReference type="Proteomes" id="UP000004348">
    <property type="component" value="Chromosome"/>
</dbReference>
<keyword evidence="1" id="KW-0547">Nucleotide-binding</keyword>
<dbReference type="HOGENOM" id="CLU_137727_1_0_2"/>
<keyword evidence="2" id="KW-0067">ATP-binding</keyword>
<name>F3KHX6_9ARCH</name>
<dbReference type="GO" id="GO:0005524">
    <property type="term" value="F:ATP binding"/>
    <property type="evidence" value="ECO:0007669"/>
    <property type="project" value="UniProtKB-KW"/>
</dbReference>
<dbReference type="PANTHER" id="PTHR43204:SF1">
    <property type="entry name" value="ABC TRANSPORTER I FAMILY MEMBER 6, CHLOROPLASTIC"/>
    <property type="match status" value="1"/>
</dbReference>
<accession>F3KHX6</accession>
<dbReference type="STRING" id="886738.Nlim_0067"/>
<comment type="caution">
    <text evidence="3">The sequence shown here is derived from an EMBL/GenBank/DDBJ whole genome shotgun (WGS) entry which is preliminary data.</text>
</comment>
<organism evidence="3">
    <name type="scientific">Candidatus Nitrosarchaeum limnium SFB1</name>
    <dbReference type="NCBI Taxonomy" id="886738"/>
    <lineage>
        <taxon>Archaea</taxon>
        <taxon>Nitrososphaerota</taxon>
        <taxon>Nitrososphaeria</taxon>
        <taxon>Nitrosopumilales</taxon>
        <taxon>Nitrosopumilaceae</taxon>
        <taxon>Nitrosarchaeum</taxon>
    </lineage>
</organism>
<dbReference type="SUPFAM" id="SSF52540">
    <property type="entry name" value="P-loop containing nucleoside triphosphate hydrolases"/>
    <property type="match status" value="1"/>
</dbReference>
<dbReference type="PANTHER" id="PTHR43204">
    <property type="entry name" value="ABC TRANSPORTER I FAMILY MEMBER 6, CHLOROPLASTIC"/>
    <property type="match status" value="1"/>
</dbReference>
<sequence length="92" mass="10068">MAVLKPKISILDEPDSGLDIDAVQAVAKAISQVSGKDATVIVITHYARILKFLDKLDFVHVFARGQILKTGDASLADKLESEGYDWVLEQKV</sequence>
<dbReference type="EMBL" id="AEGP01000014">
    <property type="protein sequence ID" value="EGG43017.1"/>
    <property type="molecule type" value="Genomic_DNA"/>
</dbReference>
<dbReference type="Gene3D" id="3.40.50.300">
    <property type="entry name" value="P-loop containing nucleotide triphosphate hydrolases"/>
    <property type="match status" value="1"/>
</dbReference>
<dbReference type="InterPro" id="IPR027417">
    <property type="entry name" value="P-loop_NTPase"/>
</dbReference>
<evidence type="ECO:0000256" key="1">
    <source>
        <dbReference type="ARBA" id="ARBA00022741"/>
    </source>
</evidence>
<proteinExistence type="predicted"/>
<dbReference type="AlphaFoldDB" id="F3KHX6"/>
<dbReference type="InterPro" id="IPR010230">
    <property type="entry name" value="FeS-cluster_ATPase_SufC"/>
</dbReference>
<evidence type="ECO:0000313" key="3">
    <source>
        <dbReference type="EMBL" id="EGG43017.1"/>
    </source>
</evidence>
<protein>
    <submittedName>
        <fullName evidence="3">ABC-type transport system involved in Fe-S cluster assembly, ATPase component</fullName>
    </submittedName>
</protein>